<feature type="compositionally biased region" description="Low complexity" evidence="1">
    <location>
        <begin position="1"/>
        <end position="22"/>
    </location>
</feature>
<feature type="chain" id="PRO_5045028929" evidence="2">
    <location>
        <begin position="50"/>
        <end position="309"/>
    </location>
</feature>
<keyword evidence="2" id="KW-0732">Signal</keyword>
<proteinExistence type="predicted"/>
<dbReference type="Proteomes" id="UP001189429">
    <property type="component" value="Unassembled WGS sequence"/>
</dbReference>
<sequence>MGAMRGGARPAGNVAAAAAAPAPRGPRGRRLQGGPALLLLLLPLGGAGAALRGPDSRPCEVVNRTSEIVANETLQCQCPPGEFWHWRIKSCTPRGGSGYECGFFPAAQQKLVCQDGLRCVRLAGGTRWSRLGTGPATCTACAAGDDCPVGPQRLSAECEKAFLVSGEACVAVRLEAQRTGEPRSACVSLEEVKTFLGLPHGGDAMPRIGPKLAAKLVNVGNNRRGREQPAHCKWFLSPSPPEGVESQRTEQDEEKANEDGRSTGCASQSGQGLHACVPARPRELASRGRRGEVSSPARGPRGSGLQWRS</sequence>
<reference evidence="3" key="1">
    <citation type="submission" date="2023-10" db="EMBL/GenBank/DDBJ databases">
        <authorList>
            <person name="Chen Y."/>
            <person name="Shah S."/>
            <person name="Dougan E. K."/>
            <person name="Thang M."/>
            <person name="Chan C."/>
        </authorList>
    </citation>
    <scope>NUCLEOTIDE SEQUENCE [LARGE SCALE GENOMIC DNA]</scope>
</reference>
<evidence type="ECO:0000256" key="2">
    <source>
        <dbReference type="SAM" id="SignalP"/>
    </source>
</evidence>
<evidence type="ECO:0000313" key="4">
    <source>
        <dbReference type="Proteomes" id="UP001189429"/>
    </source>
</evidence>
<evidence type="ECO:0000313" key="3">
    <source>
        <dbReference type="EMBL" id="CAK0817544.1"/>
    </source>
</evidence>
<accession>A0ABN9RFM4</accession>
<comment type="caution">
    <text evidence="3">The sequence shown here is derived from an EMBL/GenBank/DDBJ whole genome shotgun (WGS) entry which is preliminary data.</text>
</comment>
<feature type="region of interest" description="Disordered" evidence="1">
    <location>
        <begin position="1"/>
        <end position="29"/>
    </location>
</feature>
<organism evidence="3 4">
    <name type="scientific">Prorocentrum cordatum</name>
    <dbReference type="NCBI Taxonomy" id="2364126"/>
    <lineage>
        <taxon>Eukaryota</taxon>
        <taxon>Sar</taxon>
        <taxon>Alveolata</taxon>
        <taxon>Dinophyceae</taxon>
        <taxon>Prorocentrales</taxon>
        <taxon>Prorocentraceae</taxon>
        <taxon>Prorocentrum</taxon>
    </lineage>
</organism>
<feature type="signal peptide" evidence="2">
    <location>
        <begin position="1"/>
        <end position="49"/>
    </location>
</feature>
<evidence type="ECO:0000256" key="1">
    <source>
        <dbReference type="SAM" id="MobiDB-lite"/>
    </source>
</evidence>
<protein>
    <submittedName>
        <fullName evidence="3">Uncharacterized protein</fullName>
    </submittedName>
</protein>
<name>A0ABN9RFM4_9DINO</name>
<dbReference type="EMBL" id="CAUYUJ010006495">
    <property type="protein sequence ID" value="CAK0817544.1"/>
    <property type="molecule type" value="Genomic_DNA"/>
</dbReference>
<keyword evidence="4" id="KW-1185">Reference proteome</keyword>
<gene>
    <name evidence="3" type="ORF">PCOR1329_LOCUS20129</name>
</gene>
<feature type="compositionally biased region" description="Basic and acidic residues" evidence="1">
    <location>
        <begin position="280"/>
        <end position="292"/>
    </location>
</feature>
<dbReference type="EMBL" id="CAUYUJ010006495">
    <property type="protein sequence ID" value="CAK0817543.1"/>
    <property type="molecule type" value="Genomic_DNA"/>
</dbReference>
<feature type="region of interest" description="Disordered" evidence="1">
    <location>
        <begin position="224"/>
        <end position="309"/>
    </location>
</feature>